<keyword evidence="2" id="KW-0812">Transmembrane</keyword>
<keyword evidence="2" id="KW-0645">Protease</keyword>
<protein>
    <recommendedName>
        <fullName evidence="2">Signal peptidase I</fullName>
        <ecNumber evidence="2">3.4.21.89</ecNumber>
    </recommendedName>
</protein>
<keyword evidence="2" id="KW-1133">Transmembrane helix</keyword>
<feature type="domain" description="Peptidase S26" evidence="3">
    <location>
        <begin position="33"/>
        <end position="131"/>
    </location>
</feature>
<dbReference type="AlphaFoldDB" id="A0ABD7US25"/>
<name>A0ABD7US25_STRPY</name>
<organism evidence="4 5">
    <name type="scientific">Streptococcus pyogenes</name>
    <dbReference type="NCBI Taxonomy" id="1314"/>
    <lineage>
        <taxon>Bacteria</taxon>
        <taxon>Bacillati</taxon>
        <taxon>Bacillota</taxon>
        <taxon>Bacilli</taxon>
        <taxon>Lactobacillales</taxon>
        <taxon>Streptococcaceae</taxon>
        <taxon>Streptococcus</taxon>
    </lineage>
</organism>
<keyword evidence="2" id="KW-0378">Hydrolase</keyword>
<comment type="catalytic activity">
    <reaction evidence="2">
        <text>Cleavage of hydrophobic, N-terminal signal or leader sequences from secreted and periplasmic proteins.</text>
        <dbReference type="EC" id="3.4.21.89"/>
    </reaction>
</comment>
<dbReference type="GO" id="GO:0006508">
    <property type="term" value="P:proteolysis"/>
    <property type="evidence" value="ECO:0007669"/>
    <property type="project" value="UniProtKB-KW"/>
</dbReference>
<reference evidence="4 5" key="1">
    <citation type="submission" date="2018-10" db="EMBL/GenBank/DDBJ databases">
        <authorList>
            <person name="Rosinski-Chupin I."/>
        </authorList>
    </citation>
    <scope>NUCLEOTIDE SEQUENCE [LARGE SCALE GENOMIC DNA]</scope>
    <source>
        <strain evidence="4 5">S119</strain>
    </source>
</reference>
<comment type="subcellular location">
    <subcellularLocation>
        <location evidence="1">Cell membrane</location>
        <topology evidence="1">Single-pass type II membrane protein</topology>
    </subcellularLocation>
    <subcellularLocation>
        <location evidence="2">Membrane</location>
        <topology evidence="2">Single-pass type II membrane protein</topology>
    </subcellularLocation>
</comment>
<dbReference type="RefSeq" id="WP_011285358.1">
    <property type="nucleotide sequence ID" value="NZ_AP019548.1"/>
</dbReference>
<dbReference type="InterPro" id="IPR036286">
    <property type="entry name" value="LexA/Signal_pep-like_sf"/>
</dbReference>
<evidence type="ECO:0000256" key="1">
    <source>
        <dbReference type="ARBA" id="ARBA00004401"/>
    </source>
</evidence>
<dbReference type="Gene3D" id="2.10.109.10">
    <property type="entry name" value="Umud Fragment, subunit A"/>
    <property type="match status" value="1"/>
</dbReference>
<accession>A0ABD7US25</accession>
<dbReference type="Pfam" id="PF10502">
    <property type="entry name" value="Peptidase_S26"/>
    <property type="match status" value="1"/>
</dbReference>
<dbReference type="InterPro" id="IPR000223">
    <property type="entry name" value="Pept_S26A_signal_pept_1"/>
</dbReference>
<dbReference type="GO" id="GO:0005886">
    <property type="term" value="C:plasma membrane"/>
    <property type="evidence" value="ECO:0007669"/>
    <property type="project" value="UniProtKB-SubCell"/>
</dbReference>
<gene>
    <name evidence="4" type="ORF">SP119_0104</name>
</gene>
<sequence length="185" mass="20891">MTRADFRTSNSSGELNKLSFSDKEAIKPLLIGLVKKIALILIGGYLLFHFVFGFMIIKRNDMAPSVKAGDAILFYRLSQTYKVEEAVVYEDSKTSITKVGRIIAQAGDEVDLTEQGELKINGHIQNEGLTFIKSREANYPYRIADNSYLILNDYYSQESENYLQDAIAKDAIKGTINTLIRLRNH</sequence>
<evidence type="ECO:0000313" key="4">
    <source>
        <dbReference type="EMBL" id="VDC38375.1"/>
    </source>
</evidence>
<proteinExistence type="inferred from homology"/>
<dbReference type="GO" id="GO:0009003">
    <property type="term" value="F:signal peptidase activity"/>
    <property type="evidence" value="ECO:0007669"/>
    <property type="project" value="UniProtKB-EC"/>
</dbReference>
<comment type="similarity">
    <text evidence="2">Belongs to the peptidase S26 family.</text>
</comment>
<evidence type="ECO:0000313" key="5">
    <source>
        <dbReference type="Proteomes" id="UP000274496"/>
    </source>
</evidence>
<dbReference type="NCBIfam" id="TIGR02227">
    <property type="entry name" value="sigpep_I_bact"/>
    <property type="match status" value="1"/>
</dbReference>
<evidence type="ECO:0000256" key="2">
    <source>
        <dbReference type="RuleBase" id="RU362042"/>
    </source>
</evidence>
<evidence type="ECO:0000259" key="3">
    <source>
        <dbReference type="Pfam" id="PF10502"/>
    </source>
</evidence>
<dbReference type="EMBL" id="LR031521">
    <property type="protein sequence ID" value="VDC38375.1"/>
    <property type="molecule type" value="Genomic_DNA"/>
</dbReference>
<dbReference type="InterPro" id="IPR019533">
    <property type="entry name" value="Peptidase_S26"/>
</dbReference>
<dbReference type="EC" id="3.4.21.89" evidence="2"/>
<feature type="transmembrane region" description="Helical" evidence="2">
    <location>
        <begin position="37"/>
        <end position="57"/>
    </location>
</feature>
<dbReference type="Proteomes" id="UP000274496">
    <property type="component" value="Chromosome"/>
</dbReference>
<keyword evidence="2" id="KW-0472">Membrane</keyword>
<dbReference type="SUPFAM" id="SSF51306">
    <property type="entry name" value="LexA/Signal peptidase"/>
    <property type="match status" value="1"/>
</dbReference>